<dbReference type="EMBL" id="JBEDUW010000003">
    <property type="protein sequence ID" value="KAK9940838.1"/>
    <property type="molecule type" value="Genomic_DNA"/>
</dbReference>
<feature type="compositionally biased region" description="Acidic residues" evidence="2">
    <location>
        <begin position="43"/>
        <end position="54"/>
    </location>
</feature>
<evidence type="ECO:0000256" key="2">
    <source>
        <dbReference type="SAM" id="MobiDB-lite"/>
    </source>
</evidence>
<gene>
    <name evidence="3" type="ORF">M0R45_017479</name>
</gene>
<comment type="caution">
    <text evidence="3">The sequence shown here is derived from an EMBL/GenBank/DDBJ whole genome shotgun (WGS) entry which is preliminary data.</text>
</comment>
<evidence type="ECO:0000313" key="4">
    <source>
        <dbReference type="Proteomes" id="UP001457282"/>
    </source>
</evidence>
<sequence>MNGSSNVPPPLPPSPLHESSEDEESGSPAARGPAETESYSINEDYEDMDIDELEKELPPEFAPEIQRLRQLEAQIIAQNVAIEIARAKKQWLEEMNKVMKEEIARYTARLMFKQALVEQLQGHNQEYYDDDEEDEDEDEDEDEYEDEEDDEDNYNDDDDEDGDDMM</sequence>
<evidence type="ECO:0000313" key="3">
    <source>
        <dbReference type="EMBL" id="KAK9940838.1"/>
    </source>
</evidence>
<keyword evidence="4" id="KW-1185">Reference proteome</keyword>
<evidence type="ECO:0000256" key="1">
    <source>
        <dbReference type="SAM" id="Coils"/>
    </source>
</evidence>
<organism evidence="3 4">
    <name type="scientific">Rubus argutus</name>
    <name type="common">Southern blackberry</name>
    <dbReference type="NCBI Taxonomy" id="59490"/>
    <lineage>
        <taxon>Eukaryota</taxon>
        <taxon>Viridiplantae</taxon>
        <taxon>Streptophyta</taxon>
        <taxon>Embryophyta</taxon>
        <taxon>Tracheophyta</taxon>
        <taxon>Spermatophyta</taxon>
        <taxon>Magnoliopsida</taxon>
        <taxon>eudicotyledons</taxon>
        <taxon>Gunneridae</taxon>
        <taxon>Pentapetalae</taxon>
        <taxon>rosids</taxon>
        <taxon>fabids</taxon>
        <taxon>Rosales</taxon>
        <taxon>Rosaceae</taxon>
        <taxon>Rosoideae</taxon>
        <taxon>Rosoideae incertae sedis</taxon>
        <taxon>Rubus</taxon>
    </lineage>
</organism>
<proteinExistence type="predicted"/>
<protein>
    <submittedName>
        <fullName evidence="3">Uncharacterized protein</fullName>
    </submittedName>
</protein>
<feature type="coiled-coil region" evidence="1">
    <location>
        <begin position="68"/>
        <end position="109"/>
    </location>
</feature>
<dbReference type="Proteomes" id="UP001457282">
    <property type="component" value="Unassembled WGS sequence"/>
</dbReference>
<feature type="region of interest" description="Disordered" evidence="2">
    <location>
        <begin position="121"/>
        <end position="166"/>
    </location>
</feature>
<dbReference type="AlphaFoldDB" id="A0AAW1XVU4"/>
<reference evidence="3 4" key="1">
    <citation type="journal article" date="2023" name="G3 (Bethesda)">
        <title>A chromosome-length genome assembly and annotation of blackberry (Rubus argutus, cv. 'Hillquist').</title>
        <authorList>
            <person name="Bruna T."/>
            <person name="Aryal R."/>
            <person name="Dudchenko O."/>
            <person name="Sargent D.J."/>
            <person name="Mead D."/>
            <person name="Buti M."/>
            <person name="Cavallini A."/>
            <person name="Hytonen T."/>
            <person name="Andres J."/>
            <person name="Pham M."/>
            <person name="Weisz D."/>
            <person name="Mascagni F."/>
            <person name="Usai G."/>
            <person name="Natali L."/>
            <person name="Bassil N."/>
            <person name="Fernandez G.E."/>
            <person name="Lomsadze A."/>
            <person name="Armour M."/>
            <person name="Olukolu B."/>
            <person name="Poorten T."/>
            <person name="Britton C."/>
            <person name="Davik J."/>
            <person name="Ashrafi H."/>
            <person name="Aiden E.L."/>
            <person name="Borodovsky M."/>
            <person name="Worthington M."/>
        </authorList>
    </citation>
    <scope>NUCLEOTIDE SEQUENCE [LARGE SCALE GENOMIC DNA]</scope>
    <source>
        <strain evidence="3">PI 553951</strain>
    </source>
</reference>
<accession>A0AAW1XVU4</accession>
<keyword evidence="1" id="KW-0175">Coiled coil</keyword>
<name>A0AAW1XVU4_RUBAR</name>
<feature type="compositionally biased region" description="Acidic residues" evidence="2">
    <location>
        <begin position="127"/>
        <end position="166"/>
    </location>
</feature>
<feature type="region of interest" description="Disordered" evidence="2">
    <location>
        <begin position="1"/>
        <end position="58"/>
    </location>
</feature>